<keyword evidence="2" id="KW-1185">Reference proteome</keyword>
<dbReference type="Proteomes" id="UP000271162">
    <property type="component" value="Unassembled WGS sequence"/>
</dbReference>
<evidence type="ECO:0000313" key="2">
    <source>
        <dbReference type="Proteomes" id="UP000271162"/>
    </source>
</evidence>
<organism evidence="3">
    <name type="scientific">Nippostrongylus brasiliensis</name>
    <name type="common">Rat hookworm</name>
    <dbReference type="NCBI Taxonomy" id="27835"/>
    <lineage>
        <taxon>Eukaryota</taxon>
        <taxon>Metazoa</taxon>
        <taxon>Ecdysozoa</taxon>
        <taxon>Nematoda</taxon>
        <taxon>Chromadorea</taxon>
        <taxon>Rhabditida</taxon>
        <taxon>Rhabditina</taxon>
        <taxon>Rhabditomorpha</taxon>
        <taxon>Strongyloidea</taxon>
        <taxon>Heligmosomidae</taxon>
        <taxon>Nippostrongylus</taxon>
    </lineage>
</organism>
<evidence type="ECO:0000313" key="3">
    <source>
        <dbReference type="WBParaSite" id="NBR_0002115001-mRNA-1"/>
    </source>
</evidence>
<gene>
    <name evidence="1" type="ORF">NBR_LOCUS21151</name>
</gene>
<dbReference type="AlphaFoldDB" id="A0A0N4YV78"/>
<proteinExistence type="predicted"/>
<protein>
    <submittedName>
        <fullName evidence="1 3">Uncharacterized protein</fullName>
    </submittedName>
</protein>
<reference evidence="3" key="1">
    <citation type="submission" date="2017-02" db="UniProtKB">
        <authorList>
            <consortium name="WormBaseParasite"/>
        </authorList>
    </citation>
    <scope>IDENTIFICATION</scope>
</reference>
<evidence type="ECO:0000313" key="1">
    <source>
        <dbReference type="EMBL" id="VDL84892.1"/>
    </source>
</evidence>
<sequence length="78" mass="8756">MPAAPVFPYLGQRTSFSHGIFPPGTTFSPSSISFTIFRRVFRFTAARLFFSCLLEGFVPPVLLLDNMAYTCPSTRLPY</sequence>
<accession>A0A0N4YV78</accession>
<name>A0A0N4YV78_NIPBR</name>
<dbReference type="EMBL" id="UYSL01025958">
    <property type="protein sequence ID" value="VDL84892.1"/>
    <property type="molecule type" value="Genomic_DNA"/>
</dbReference>
<dbReference type="WBParaSite" id="NBR_0002115001-mRNA-1">
    <property type="protein sequence ID" value="NBR_0002115001-mRNA-1"/>
    <property type="gene ID" value="NBR_0002115001"/>
</dbReference>
<reference evidence="1 2" key="2">
    <citation type="submission" date="2018-11" db="EMBL/GenBank/DDBJ databases">
        <authorList>
            <consortium name="Pathogen Informatics"/>
        </authorList>
    </citation>
    <scope>NUCLEOTIDE SEQUENCE [LARGE SCALE GENOMIC DNA]</scope>
</reference>